<dbReference type="SMART" id="SM00448">
    <property type="entry name" value="REC"/>
    <property type="match status" value="1"/>
</dbReference>
<dbReference type="Gene3D" id="3.30.450.20">
    <property type="entry name" value="PAS domain"/>
    <property type="match status" value="1"/>
</dbReference>
<dbReference type="PANTHER" id="PTHR48111:SF1">
    <property type="entry name" value="TWO-COMPONENT RESPONSE REGULATOR ORR33"/>
    <property type="match status" value="1"/>
</dbReference>
<reference evidence="8 9" key="1">
    <citation type="submission" date="2016-11" db="EMBL/GenBank/DDBJ databases">
        <title>Gramella sp. LPB0144 isolated from marine environment.</title>
        <authorList>
            <person name="Kim E."/>
            <person name="Yi H."/>
        </authorList>
    </citation>
    <scope>NUCLEOTIDE SEQUENCE [LARGE SCALE GENOMIC DNA]</scope>
    <source>
        <strain evidence="8 9">LPB0144</strain>
    </source>
</reference>
<dbReference type="SUPFAM" id="SSF52172">
    <property type="entry name" value="CheY-like"/>
    <property type="match status" value="1"/>
</dbReference>
<evidence type="ECO:0000256" key="4">
    <source>
        <dbReference type="ARBA" id="ARBA00023125"/>
    </source>
</evidence>
<evidence type="ECO:0000313" key="8">
    <source>
        <dbReference type="EMBL" id="APG59039.1"/>
    </source>
</evidence>
<gene>
    <name evidence="8" type="ORF">LPB144_00850</name>
</gene>
<keyword evidence="3" id="KW-0805">Transcription regulation</keyword>
<dbReference type="CDD" id="cd00156">
    <property type="entry name" value="REC"/>
    <property type="match status" value="1"/>
</dbReference>
<keyword evidence="1 6" id="KW-0597">Phosphoprotein</keyword>
<name>A0A1L3J1P6_9FLAO</name>
<keyword evidence="5" id="KW-0804">Transcription</keyword>
<dbReference type="Proteomes" id="UP000182510">
    <property type="component" value="Chromosome"/>
</dbReference>
<dbReference type="NCBIfam" id="TIGR00229">
    <property type="entry name" value="sensory_box"/>
    <property type="match status" value="1"/>
</dbReference>
<dbReference type="EMBL" id="CP018153">
    <property type="protein sequence ID" value="APG59039.1"/>
    <property type="molecule type" value="Genomic_DNA"/>
</dbReference>
<dbReference type="PANTHER" id="PTHR48111">
    <property type="entry name" value="REGULATOR OF RPOS"/>
    <property type="match status" value="1"/>
</dbReference>
<evidence type="ECO:0000256" key="5">
    <source>
        <dbReference type="ARBA" id="ARBA00023163"/>
    </source>
</evidence>
<dbReference type="Pfam" id="PF13426">
    <property type="entry name" value="PAS_9"/>
    <property type="match status" value="1"/>
</dbReference>
<dbReference type="CDD" id="cd00130">
    <property type="entry name" value="PAS"/>
    <property type="match status" value="1"/>
</dbReference>
<evidence type="ECO:0000313" key="9">
    <source>
        <dbReference type="Proteomes" id="UP000182510"/>
    </source>
</evidence>
<dbReference type="InterPro" id="IPR039420">
    <property type="entry name" value="WalR-like"/>
</dbReference>
<protein>
    <recommendedName>
        <fullName evidence="7">Response regulatory domain-containing protein</fullName>
    </recommendedName>
</protein>
<dbReference type="RefSeq" id="WP_072551694.1">
    <property type="nucleotide sequence ID" value="NZ_CP018153.1"/>
</dbReference>
<dbReference type="GO" id="GO:0032993">
    <property type="term" value="C:protein-DNA complex"/>
    <property type="evidence" value="ECO:0007669"/>
    <property type="project" value="TreeGrafter"/>
</dbReference>
<organism evidence="8 9">
    <name type="scientific">Christiangramia salexigens</name>
    <dbReference type="NCBI Taxonomy" id="1913577"/>
    <lineage>
        <taxon>Bacteria</taxon>
        <taxon>Pseudomonadati</taxon>
        <taxon>Bacteroidota</taxon>
        <taxon>Flavobacteriia</taxon>
        <taxon>Flavobacteriales</taxon>
        <taxon>Flavobacteriaceae</taxon>
        <taxon>Christiangramia</taxon>
    </lineage>
</organism>
<dbReference type="SUPFAM" id="SSF55785">
    <property type="entry name" value="PYP-like sensor domain (PAS domain)"/>
    <property type="match status" value="1"/>
</dbReference>
<evidence type="ECO:0000259" key="7">
    <source>
        <dbReference type="PROSITE" id="PS50110"/>
    </source>
</evidence>
<keyword evidence="2" id="KW-0902">Two-component regulatory system</keyword>
<feature type="domain" description="Response regulatory" evidence="7">
    <location>
        <begin position="4"/>
        <end position="122"/>
    </location>
</feature>
<dbReference type="GO" id="GO:0000976">
    <property type="term" value="F:transcription cis-regulatory region binding"/>
    <property type="evidence" value="ECO:0007669"/>
    <property type="project" value="TreeGrafter"/>
</dbReference>
<dbReference type="Pfam" id="PF00072">
    <property type="entry name" value="Response_reg"/>
    <property type="match status" value="1"/>
</dbReference>
<evidence type="ECO:0000256" key="1">
    <source>
        <dbReference type="ARBA" id="ARBA00022553"/>
    </source>
</evidence>
<feature type="modified residue" description="4-aspartylphosphate" evidence="6">
    <location>
        <position position="57"/>
    </location>
</feature>
<dbReference type="OrthoDB" id="9124519at2"/>
<dbReference type="AlphaFoldDB" id="A0A1L3J1P6"/>
<dbReference type="SMART" id="SM00091">
    <property type="entry name" value="PAS"/>
    <property type="match status" value="1"/>
</dbReference>
<dbReference type="GO" id="GO:0006355">
    <property type="term" value="P:regulation of DNA-templated transcription"/>
    <property type="evidence" value="ECO:0007669"/>
    <property type="project" value="TreeGrafter"/>
</dbReference>
<dbReference type="GO" id="GO:0000156">
    <property type="term" value="F:phosphorelay response regulator activity"/>
    <property type="evidence" value="ECO:0007669"/>
    <property type="project" value="TreeGrafter"/>
</dbReference>
<dbReference type="STRING" id="1913577.LPB144_00850"/>
<dbReference type="InterPro" id="IPR011006">
    <property type="entry name" value="CheY-like_superfamily"/>
</dbReference>
<dbReference type="Gene3D" id="3.40.50.2300">
    <property type="match status" value="1"/>
</dbReference>
<evidence type="ECO:0000256" key="3">
    <source>
        <dbReference type="ARBA" id="ARBA00023015"/>
    </source>
</evidence>
<dbReference type="PROSITE" id="PS50110">
    <property type="entry name" value="RESPONSE_REGULATORY"/>
    <property type="match status" value="1"/>
</dbReference>
<evidence type="ECO:0000256" key="6">
    <source>
        <dbReference type="PROSITE-ProRule" id="PRU00169"/>
    </source>
</evidence>
<keyword evidence="4" id="KW-0238">DNA-binding</keyword>
<dbReference type="GO" id="GO:0005829">
    <property type="term" value="C:cytosol"/>
    <property type="evidence" value="ECO:0007669"/>
    <property type="project" value="TreeGrafter"/>
</dbReference>
<dbReference type="KEGG" id="grl:LPB144_00850"/>
<evidence type="ECO:0000256" key="2">
    <source>
        <dbReference type="ARBA" id="ARBA00023012"/>
    </source>
</evidence>
<accession>A0A1L3J1P6</accession>
<dbReference type="InterPro" id="IPR001789">
    <property type="entry name" value="Sig_transdc_resp-reg_receiver"/>
</dbReference>
<dbReference type="InterPro" id="IPR000014">
    <property type="entry name" value="PAS"/>
</dbReference>
<keyword evidence="9" id="KW-1185">Reference proteome</keyword>
<proteinExistence type="predicted"/>
<dbReference type="InterPro" id="IPR035965">
    <property type="entry name" value="PAS-like_dom_sf"/>
</dbReference>
<sequence>MLKKILLIEDNQGDIELISVYLKEQADEIQIITAQRYSEAKALLENSKSSFDTILLDLSLPDLRGEELILNILKIANSIPVIVLTGYRDISFSIKSLGMGVADYLFKDELTPLGLQKSILLNIERKNHIQKFRGFSGSYRNLIGEYNSPAFVWDFATGKILDCNEVALQVYGYTLSEFFQLNIKDIHPPGDEFNQNSKDNFQDSLAGVWKHRTRDGRTLYMSISSYIRNFKGSNATLVVLQDVTRKYTDEKAWEETNNNYLFEKLFMNSSVAKVIYEPGTFQIRSANKAVRKLFSSHDFEKLNFSFNDLLVDQGRAYKGTDIQKNNLTLKNRSDCSGVVRTELNGNLDVKIHINSFLHQGENCFLAEFLQAGPFIKEEINTI</sequence>